<sequence length="216" mass="25126">MQILRALRYLHSRGIAHCDLKPENVLLSDFKSNFPQTKLCDFGYARFIGETQFRKTIVGTPAYLAPEVLKKKVIQKGYNKSLDMWSVGVIVYVKPPFLNAEFMFPSNPWREIGREAIDLIQQLLKVQIEERLNIDECIAHQWLRDPQTYYDLFCLEKRLGLEKRYLTSDSEDLIWGPQLHAMGLLKNGQIHFIEETSTEHPLPLLENTKTVDMSEV</sequence>
<proteinExistence type="predicted"/>
<organism evidence="2 3">
    <name type="scientific">Meloidogyne incognita</name>
    <name type="common">Southern root-knot nematode worm</name>
    <name type="synonym">Oxyuris incognita</name>
    <dbReference type="NCBI Taxonomy" id="6306"/>
    <lineage>
        <taxon>Eukaryota</taxon>
        <taxon>Metazoa</taxon>
        <taxon>Ecdysozoa</taxon>
        <taxon>Nematoda</taxon>
        <taxon>Chromadorea</taxon>
        <taxon>Rhabditida</taxon>
        <taxon>Tylenchina</taxon>
        <taxon>Tylenchomorpha</taxon>
        <taxon>Tylenchoidea</taxon>
        <taxon>Meloidogynidae</taxon>
        <taxon>Meloidogyninae</taxon>
        <taxon>Meloidogyne</taxon>
        <taxon>Meloidogyne incognita group</taxon>
    </lineage>
</organism>
<dbReference type="GO" id="GO:0005829">
    <property type="term" value="C:cytosol"/>
    <property type="evidence" value="ECO:0007669"/>
    <property type="project" value="TreeGrafter"/>
</dbReference>
<dbReference type="InterPro" id="IPR011009">
    <property type="entry name" value="Kinase-like_dom_sf"/>
</dbReference>
<dbReference type="GO" id="GO:0005524">
    <property type="term" value="F:ATP binding"/>
    <property type="evidence" value="ECO:0007669"/>
    <property type="project" value="InterPro"/>
</dbReference>
<dbReference type="Gene3D" id="1.10.510.10">
    <property type="entry name" value="Transferase(Phosphotransferase) domain 1"/>
    <property type="match status" value="1"/>
</dbReference>
<evidence type="ECO:0000313" key="2">
    <source>
        <dbReference type="Proteomes" id="UP000887563"/>
    </source>
</evidence>
<dbReference type="Proteomes" id="UP000887563">
    <property type="component" value="Unplaced"/>
</dbReference>
<keyword evidence="2" id="KW-1185">Reference proteome</keyword>
<dbReference type="PROSITE" id="PS00108">
    <property type="entry name" value="PROTEIN_KINASE_ST"/>
    <property type="match status" value="1"/>
</dbReference>
<accession>A0A914MJX2</accession>
<dbReference type="GO" id="GO:0007200">
    <property type="term" value="P:phospholipase C-activating G protein-coupled receptor signaling pathway"/>
    <property type="evidence" value="ECO:0007669"/>
    <property type="project" value="TreeGrafter"/>
</dbReference>
<dbReference type="GO" id="GO:0008270">
    <property type="term" value="F:zinc ion binding"/>
    <property type="evidence" value="ECO:0007669"/>
    <property type="project" value="UniProtKB-KW"/>
</dbReference>
<protein>
    <submittedName>
        <fullName evidence="3">Protein kinase domain-containing protein</fullName>
    </submittedName>
</protein>
<dbReference type="PANTHER" id="PTHR22968">
    <property type="entry name" value="PROTEIN KINASE C, MU"/>
    <property type="match status" value="1"/>
</dbReference>
<dbReference type="GO" id="GO:0035556">
    <property type="term" value="P:intracellular signal transduction"/>
    <property type="evidence" value="ECO:0007669"/>
    <property type="project" value="TreeGrafter"/>
</dbReference>
<dbReference type="PROSITE" id="PS50011">
    <property type="entry name" value="PROTEIN_KINASE_DOM"/>
    <property type="match status" value="1"/>
</dbReference>
<reference evidence="3" key="1">
    <citation type="submission" date="2022-11" db="UniProtKB">
        <authorList>
            <consortium name="WormBaseParasite"/>
        </authorList>
    </citation>
    <scope>IDENTIFICATION</scope>
</reference>
<dbReference type="GO" id="GO:0004674">
    <property type="term" value="F:protein serine/threonine kinase activity"/>
    <property type="evidence" value="ECO:0007669"/>
    <property type="project" value="UniProtKB-KW"/>
</dbReference>
<name>A0A914MJX2_MELIC</name>
<feature type="domain" description="Protein kinase" evidence="1">
    <location>
        <begin position="1"/>
        <end position="143"/>
    </location>
</feature>
<dbReference type="SMART" id="SM00220">
    <property type="entry name" value="S_TKc"/>
    <property type="match status" value="1"/>
</dbReference>
<dbReference type="InterPro" id="IPR000719">
    <property type="entry name" value="Prot_kinase_dom"/>
</dbReference>
<dbReference type="AlphaFoldDB" id="A0A914MJX2"/>
<dbReference type="InterPro" id="IPR008271">
    <property type="entry name" value="Ser/Thr_kinase_AS"/>
</dbReference>
<dbReference type="WBParaSite" id="Minc3s02039g27909">
    <property type="protein sequence ID" value="Minc3s02039g27909"/>
    <property type="gene ID" value="Minc3s02039g27909"/>
</dbReference>
<dbReference type="PANTHER" id="PTHR22968:SF15">
    <property type="entry name" value="SERINE_THREONINE-PROTEIN KINASE DKF-1"/>
    <property type="match status" value="1"/>
</dbReference>
<dbReference type="Pfam" id="PF00069">
    <property type="entry name" value="Pkinase"/>
    <property type="match status" value="1"/>
</dbReference>
<evidence type="ECO:0000259" key="1">
    <source>
        <dbReference type="PROSITE" id="PS50011"/>
    </source>
</evidence>
<dbReference type="SUPFAM" id="SSF56112">
    <property type="entry name" value="Protein kinase-like (PK-like)"/>
    <property type="match status" value="1"/>
</dbReference>
<evidence type="ECO:0000313" key="3">
    <source>
        <dbReference type="WBParaSite" id="Minc3s02039g27909"/>
    </source>
</evidence>